<accession>A0A2A9NXH8</accession>
<evidence type="ECO:0000313" key="2">
    <source>
        <dbReference type="Proteomes" id="UP000242287"/>
    </source>
</evidence>
<name>A0A2A9NXH8_9AGAR</name>
<proteinExistence type="predicted"/>
<dbReference type="STRING" id="703135.A0A2A9NXH8"/>
<dbReference type="AlphaFoldDB" id="A0A2A9NXH8"/>
<dbReference type="EMBL" id="KZ301975">
    <property type="protein sequence ID" value="PFH53141.1"/>
    <property type="molecule type" value="Genomic_DNA"/>
</dbReference>
<gene>
    <name evidence="1" type="ORF">AMATHDRAFT_45764</name>
</gene>
<keyword evidence="2" id="KW-1185">Reference proteome</keyword>
<sequence length="102" mass="11502">MRALSVERDGSQVAYAGWLDVTEYLASAILRDIRIFHVPYPGWQDRYKDQVKMEMLKKGGWSGVDPEDIRAEVVVRLEKEGWDSVRPAPSVTVCSHAIAQVA</sequence>
<reference evidence="1 2" key="1">
    <citation type="submission" date="2014-02" db="EMBL/GenBank/DDBJ databases">
        <title>Transposable element dynamics among asymbiotic and ectomycorrhizal Amanita fungi.</title>
        <authorList>
            <consortium name="DOE Joint Genome Institute"/>
            <person name="Hess J."/>
            <person name="Skrede I."/>
            <person name="Wolfe B."/>
            <person name="LaButti K."/>
            <person name="Ohm R.A."/>
            <person name="Grigoriev I.V."/>
            <person name="Pringle A."/>
        </authorList>
    </citation>
    <scope>NUCLEOTIDE SEQUENCE [LARGE SCALE GENOMIC DNA]</scope>
    <source>
        <strain evidence="1 2">SKay4041</strain>
    </source>
</reference>
<dbReference type="Proteomes" id="UP000242287">
    <property type="component" value="Unassembled WGS sequence"/>
</dbReference>
<dbReference type="OrthoDB" id="2423701at2759"/>
<protein>
    <submittedName>
        <fullName evidence="1">Uncharacterized protein</fullName>
    </submittedName>
</protein>
<evidence type="ECO:0000313" key="1">
    <source>
        <dbReference type="EMBL" id="PFH53141.1"/>
    </source>
</evidence>
<organism evidence="1 2">
    <name type="scientific">Amanita thiersii Skay4041</name>
    <dbReference type="NCBI Taxonomy" id="703135"/>
    <lineage>
        <taxon>Eukaryota</taxon>
        <taxon>Fungi</taxon>
        <taxon>Dikarya</taxon>
        <taxon>Basidiomycota</taxon>
        <taxon>Agaricomycotina</taxon>
        <taxon>Agaricomycetes</taxon>
        <taxon>Agaricomycetidae</taxon>
        <taxon>Agaricales</taxon>
        <taxon>Pluteineae</taxon>
        <taxon>Amanitaceae</taxon>
        <taxon>Amanita</taxon>
    </lineage>
</organism>